<dbReference type="RefSeq" id="WP_301677663.1">
    <property type="nucleotide sequence ID" value="NZ_VCYI01000010.1"/>
</dbReference>
<organism evidence="5 6">
    <name type="scientific">Methanoculleus methanifontis</name>
    <dbReference type="NCBI Taxonomy" id="2584086"/>
    <lineage>
        <taxon>Archaea</taxon>
        <taxon>Methanobacteriati</taxon>
        <taxon>Methanobacteriota</taxon>
        <taxon>Stenosarchaea group</taxon>
        <taxon>Methanomicrobia</taxon>
        <taxon>Methanomicrobiales</taxon>
        <taxon>Methanomicrobiaceae</taxon>
        <taxon>Methanoculleus</taxon>
    </lineage>
</organism>
<dbReference type="PANTHER" id="PTHR43464:SF19">
    <property type="entry name" value="UBIQUINONE BIOSYNTHESIS O-METHYLTRANSFERASE, MITOCHONDRIAL"/>
    <property type="match status" value="1"/>
</dbReference>
<evidence type="ECO:0000259" key="4">
    <source>
        <dbReference type="Pfam" id="PF08241"/>
    </source>
</evidence>
<feature type="domain" description="Methyltransferase type 11" evidence="4">
    <location>
        <begin position="36"/>
        <end position="131"/>
    </location>
</feature>
<reference evidence="5" key="1">
    <citation type="submission" date="2019-05" db="EMBL/GenBank/DDBJ databases">
        <title>Isolation and characterization of methanogens from the cold seep sediment at Four-Way Closure Ridge.</title>
        <authorList>
            <person name="You Y.-T."/>
            <person name="Chen S.-C."/>
            <person name="Zhang W.-L."/>
            <person name="Lai M.-C."/>
        </authorList>
    </citation>
    <scope>NUCLEOTIDE SEQUENCE</scope>
    <source>
        <strain evidence="5">FWC-SCC3</strain>
    </source>
</reference>
<name>A0ABT8M3E7_9EURY</name>
<dbReference type="EMBL" id="VCYI01000010">
    <property type="protein sequence ID" value="MDN7013081.1"/>
    <property type="molecule type" value="Genomic_DNA"/>
</dbReference>
<dbReference type="Gene3D" id="3.40.50.150">
    <property type="entry name" value="Vaccinia Virus protein VP39"/>
    <property type="match status" value="1"/>
</dbReference>
<dbReference type="GO" id="GO:0008168">
    <property type="term" value="F:methyltransferase activity"/>
    <property type="evidence" value="ECO:0007669"/>
    <property type="project" value="UniProtKB-KW"/>
</dbReference>
<evidence type="ECO:0000313" key="6">
    <source>
        <dbReference type="Proteomes" id="UP001168423"/>
    </source>
</evidence>
<evidence type="ECO:0000313" key="5">
    <source>
        <dbReference type="EMBL" id="MDN7013081.1"/>
    </source>
</evidence>
<accession>A0ABT8M3E7</accession>
<keyword evidence="6" id="KW-1185">Reference proteome</keyword>
<dbReference type="CDD" id="cd02440">
    <property type="entry name" value="AdoMet_MTases"/>
    <property type="match status" value="1"/>
</dbReference>
<evidence type="ECO:0000256" key="2">
    <source>
        <dbReference type="ARBA" id="ARBA00022679"/>
    </source>
</evidence>
<keyword evidence="2" id="KW-0808">Transferase</keyword>
<evidence type="ECO:0000256" key="3">
    <source>
        <dbReference type="ARBA" id="ARBA00022691"/>
    </source>
</evidence>
<dbReference type="PANTHER" id="PTHR43464">
    <property type="entry name" value="METHYLTRANSFERASE"/>
    <property type="match status" value="1"/>
</dbReference>
<evidence type="ECO:0000256" key="1">
    <source>
        <dbReference type="ARBA" id="ARBA00022603"/>
    </source>
</evidence>
<dbReference type="Pfam" id="PF08241">
    <property type="entry name" value="Methyltransf_11"/>
    <property type="match status" value="1"/>
</dbReference>
<keyword evidence="3" id="KW-0949">S-adenosyl-L-methionine</keyword>
<comment type="caution">
    <text evidence="5">The sequence shown here is derived from an EMBL/GenBank/DDBJ whole genome shotgun (WGS) entry which is preliminary data.</text>
</comment>
<protein>
    <submittedName>
        <fullName evidence="5">Class I SAM-dependent methyltransferase</fullName>
    </submittedName>
</protein>
<dbReference type="Proteomes" id="UP001168423">
    <property type="component" value="Unassembled WGS sequence"/>
</dbReference>
<dbReference type="InterPro" id="IPR029063">
    <property type="entry name" value="SAM-dependent_MTases_sf"/>
</dbReference>
<sequence>MTAHPCAWDEDYRRRGNLWGGAPAPLPDLPESAAVLEVGCGNGKTLQALARRSPHVTAVDISPEAVALARRRPATAEIGLAVADARHLPFRDEAFDAVFLVHVTGHLPELGRKAVAAEAVRVLRPGGTLFFRSFSVEDMRAGKGTETEPWTFRRGDGIITHYFTETETAELFAPLAAVSVRTHRWRMRVRGEDLPRAEVEGVFRMRRAEGPEFEKTEGL</sequence>
<proteinExistence type="predicted"/>
<keyword evidence="1 5" id="KW-0489">Methyltransferase</keyword>
<dbReference type="GO" id="GO:0032259">
    <property type="term" value="P:methylation"/>
    <property type="evidence" value="ECO:0007669"/>
    <property type="project" value="UniProtKB-KW"/>
</dbReference>
<dbReference type="InterPro" id="IPR013216">
    <property type="entry name" value="Methyltransf_11"/>
</dbReference>
<gene>
    <name evidence="5" type="ORF">FGW20_08510</name>
</gene>
<dbReference type="SUPFAM" id="SSF53335">
    <property type="entry name" value="S-adenosyl-L-methionine-dependent methyltransferases"/>
    <property type="match status" value="1"/>
</dbReference>